<proteinExistence type="predicted"/>
<accession>A0A1G1VU24</accession>
<comment type="caution">
    <text evidence="3">The sequence shown here is derived from an EMBL/GenBank/DDBJ whole genome shotgun (WGS) entry which is preliminary data.</text>
</comment>
<dbReference type="Gene3D" id="2.40.260.10">
    <property type="entry name" value="Sortase"/>
    <property type="match status" value="1"/>
</dbReference>
<organism evidence="3 4">
    <name type="scientific">Candidatus Chisholmbacteria bacterium RIFCSPHIGHO2_01_FULL_52_32</name>
    <dbReference type="NCBI Taxonomy" id="1797591"/>
    <lineage>
        <taxon>Bacteria</taxon>
        <taxon>Candidatus Chisholmiibacteriota</taxon>
    </lineage>
</organism>
<evidence type="ECO:0000313" key="3">
    <source>
        <dbReference type="EMBL" id="OGY18860.1"/>
    </source>
</evidence>
<evidence type="ECO:0000256" key="2">
    <source>
        <dbReference type="SAM" id="Phobius"/>
    </source>
</evidence>
<sequence length="241" mass="26826">MKPYRYVKRRIEPEAQGSSDRRQSRPKIAAKGLMVAGTMIIGSVIWPIVSYEVFTAPSLKPQQFVTPIPVKGSEPDQFGSASQELLNPTDWFPNAKPNTARESKITHYTLSIPKFNIIDATVAIGGEDLSKNLVQYKGSALPGELGATIIFGHSILPQFFNPKNYKAIFSLVPTMEIGDEVLIKFDGISYTYRVIDKTEVKPDNLTVLEQSYDNEYLRLITCTPPGTYLRRAVITAALIKV</sequence>
<dbReference type="NCBIfam" id="TIGR01076">
    <property type="entry name" value="sortase_fam"/>
    <property type="match status" value="1"/>
</dbReference>
<dbReference type="SUPFAM" id="SSF63817">
    <property type="entry name" value="Sortase"/>
    <property type="match status" value="1"/>
</dbReference>
<dbReference type="Pfam" id="PF04203">
    <property type="entry name" value="Sortase"/>
    <property type="match status" value="1"/>
</dbReference>
<dbReference type="InterPro" id="IPR023365">
    <property type="entry name" value="Sortase_dom-sf"/>
</dbReference>
<evidence type="ECO:0008006" key="5">
    <source>
        <dbReference type="Google" id="ProtNLM"/>
    </source>
</evidence>
<dbReference type="AlphaFoldDB" id="A0A1G1VU24"/>
<keyword evidence="1" id="KW-0378">Hydrolase</keyword>
<feature type="transmembrane region" description="Helical" evidence="2">
    <location>
        <begin position="28"/>
        <end position="49"/>
    </location>
</feature>
<evidence type="ECO:0000313" key="4">
    <source>
        <dbReference type="Proteomes" id="UP000179233"/>
    </source>
</evidence>
<name>A0A1G1VU24_9BACT</name>
<keyword evidence="2" id="KW-1133">Transmembrane helix</keyword>
<dbReference type="InterPro" id="IPR005754">
    <property type="entry name" value="Sortase"/>
</dbReference>
<dbReference type="EMBL" id="MHCJ01000003">
    <property type="protein sequence ID" value="OGY18860.1"/>
    <property type="molecule type" value="Genomic_DNA"/>
</dbReference>
<keyword evidence="2" id="KW-0812">Transmembrane</keyword>
<dbReference type="Proteomes" id="UP000179233">
    <property type="component" value="Unassembled WGS sequence"/>
</dbReference>
<dbReference type="GO" id="GO:0016787">
    <property type="term" value="F:hydrolase activity"/>
    <property type="evidence" value="ECO:0007669"/>
    <property type="project" value="UniProtKB-KW"/>
</dbReference>
<protein>
    <recommendedName>
        <fullName evidence="5">Sortase</fullName>
    </recommendedName>
</protein>
<gene>
    <name evidence="3" type="ORF">A2786_05220</name>
</gene>
<evidence type="ECO:0000256" key="1">
    <source>
        <dbReference type="ARBA" id="ARBA00022801"/>
    </source>
</evidence>
<keyword evidence="2" id="KW-0472">Membrane</keyword>
<dbReference type="InterPro" id="IPR042003">
    <property type="entry name" value="Sortase_E"/>
</dbReference>
<reference evidence="3 4" key="1">
    <citation type="journal article" date="2016" name="Nat. Commun.">
        <title>Thousands of microbial genomes shed light on interconnected biogeochemical processes in an aquifer system.</title>
        <authorList>
            <person name="Anantharaman K."/>
            <person name="Brown C.T."/>
            <person name="Hug L.A."/>
            <person name="Sharon I."/>
            <person name="Castelle C.J."/>
            <person name="Probst A.J."/>
            <person name="Thomas B.C."/>
            <person name="Singh A."/>
            <person name="Wilkins M.J."/>
            <person name="Karaoz U."/>
            <person name="Brodie E.L."/>
            <person name="Williams K.H."/>
            <person name="Hubbard S.S."/>
            <person name="Banfield J.F."/>
        </authorList>
    </citation>
    <scope>NUCLEOTIDE SEQUENCE [LARGE SCALE GENOMIC DNA]</scope>
</reference>
<dbReference type="CDD" id="cd05830">
    <property type="entry name" value="Sortase_E"/>
    <property type="match status" value="1"/>
</dbReference>